<evidence type="ECO:0000313" key="2">
    <source>
        <dbReference type="EMBL" id="EEH44805.2"/>
    </source>
</evidence>
<keyword evidence="3" id="KW-1185">Reference proteome</keyword>
<evidence type="ECO:0000256" key="1">
    <source>
        <dbReference type="SAM" id="MobiDB-lite"/>
    </source>
</evidence>
<dbReference type="RefSeq" id="XP_010756116.1">
    <property type="nucleotide sequence ID" value="XM_010757814.1"/>
</dbReference>
<dbReference type="InParanoid" id="C1FZ68"/>
<sequence>MALILVWAQRQPSHFEEKQKKKKQKRKKKKKWDTQGGRLKNNIQQQLASNKGRGRGEAVGAGRFCFGAAAAAATADDEDLAEVGQQGADFQRI</sequence>
<organism evidence="2 3">
    <name type="scientific">Paracoccidioides brasiliensis (strain Pb18)</name>
    <dbReference type="NCBI Taxonomy" id="502780"/>
    <lineage>
        <taxon>Eukaryota</taxon>
        <taxon>Fungi</taxon>
        <taxon>Dikarya</taxon>
        <taxon>Ascomycota</taxon>
        <taxon>Pezizomycotina</taxon>
        <taxon>Eurotiomycetes</taxon>
        <taxon>Eurotiomycetidae</taxon>
        <taxon>Onygenales</taxon>
        <taxon>Ajellomycetaceae</taxon>
        <taxon>Paracoccidioides</taxon>
    </lineage>
</organism>
<evidence type="ECO:0000313" key="3">
    <source>
        <dbReference type="Proteomes" id="UP000001628"/>
    </source>
</evidence>
<dbReference type="EMBL" id="KN275957">
    <property type="protein sequence ID" value="EEH44805.2"/>
    <property type="molecule type" value="Genomic_DNA"/>
</dbReference>
<dbReference type="HOGENOM" id="CLU_2400285_0_0_1"/>
<dbReference type="AlphaFoldDB" id="C1FZ68"/>
<dbReference type="GeneID" id="22580822"/>
<reference evidence="2 3" key="1">
    <citation type="journal article" date="2011" name="PLoS Genet.">
        <title>Comparative genomic analysis of human fungal pathogens causing paracoccidioidomycosis.</title>
        <authorList>
            <person name="Desjardins C.A."/>
            <person name="Champion M.D."/>
            <person name="Holder J.W."/>
            <person name="Muszewska A."/>
            <person name="Goldberg J."/>
            <person name="Bailao A.M."/>
            <person name="Brigido M.M."/>
            <person name="Ferreira M.E."/>
            <person name="Garcia A.M."/>
            <person name="Grynberg M."/>
            <person name="Gujja S."/>
            <person name="Heiman D.I."/>
            <person name="Henn M.R."/>
            <person name="Kodira C.D."/>
            <person name="Leon-Narvaez H."/>
            <person name="Longo L.V."/>
            <person name="Ma L.J."/>
            <person name="Malavazi I."/>
            <person name="Matsuo A.L."/>
            <person name="Morais F.V."/>
            <person name="Pereira M."/>
            <person name="Rodriguez-Brito S."/>
            <person name="Sakthikumar S."/>
            <person name="Salem-Izacc S.M."/>
            <person name="Sykes S.M."/>
            <person name="Teixeira M.M."/>
            <person name="Vallejo M.C."/>
            <person name="Walter M.E."/>
            <person name="Yandava C."/>
            <person name="Young S."/>
            <person name="Zeng Q."/>
            <person name="Zucker J."/>
            <person name="Felipe M.S."/>
            <person name="Goldman G.H."/>
            <person name="Haas B.J."/>
            <person name="McEwen J.G."/>
            <person name="Nino-Vega G."/>
            <person name="Puccia R."/>
            <person name="San-Blas G."/>
            <person name="Soares C.M."/>
            <person name="Birren B.W."/>
            <person name="Cuomo C.A."/>
        </authorList>
    </citation>
    <scope>NUCLEOTIDE SEQUENCE [LARGE SCALE GENOMIC DNA]</scope>
    <source>
        <strain evidence="2 3">Pb18</strain>
    </source>
</reference>
<gene>
    <name evidence="2" type="ORF">PADG_01094</name>
</gene>
<protein>
    <submittedName>
        <fullName evidence="2">Uncharacterized protein</fullName>
    </submittedName>
</protein>
<proteinExistence type="predicted"/>
<feature type="compositionally biased region" description="Basic residues" evidence="1">
    <location>
        <begin position="20"/>
        <end position="31"/>
    </location>
</feature>
<feature type="region of interest" description="Disordered" evidence="1">
    <location>
        <begin position="13"/>
        <end position="56"/>
    </location>
</feature>
<name>C1FZ68_PARBD</name>
<dbReference type="VEuPathDB" id="FungiDB:PADG_01094"/>
<dbReference type="KEGG" id="pbn:PADG_01094"/>
<accession>C1FZ68</accession>
<dbReference type="Proteomes" id="UP000001628">
    <property type="component" value="Unassembled WGS sequence"/>
</dbReference>